<feature type="chain" id="PRO_5034994556" description="Amyloid-beta A4 protein" evidence="18">
    <location>
        <begin position="27"/>
        <end position="726"/>
    </location>
</feature>
<evidence type="ECO:0000259" key="19">
    <source>
        <dbReference type="PROSITE" id="PS50279"/>
    </source>
</evidence>
<evidence type="ECO:0000256" key="2">
    <source>
        <dbReference type="ARBA" id="ARBA00016844"/>
    </source>
</evidence>
<keyword evidence="5" id="KW-0479">Metal-binding</keyword>
<feature type="signal peptide" evidence="18">
    <location>
        <begin position="1"/>
        <end position="26"/>
    </location>
</feature>
<feature type="disulfide bond" evidence="15">
    <location>
        <begin position="136"/>
        <end position="190"/>
    </location>
</feature>
<dbReference type="Gene3D" id="6.10.250.1670">
    <property type="match status" value="1"/>
</dbReference>
<dbReference type="GeneTree" id="ENSGT00530000063252"/>
<evidence type="ECO:0000256" key="6">
    <source>
        <dbReference type="ARBA" id="ARBA00022729"/>
    </source>
</evidence>
<dbReference type="GO" id="GO:0046914">
    <property type="term" value="F:transition metal ion binding"/>
    <property type="evidence" value="ECO:0007669"/>
    <property type="project" value="InterPro"/>
</dbReference>
<accession>A0A8C9ZYC6</accession>
<dbReference type="FunFam" id="3.30.1490.140:FF:000001">
    <property type="entry name" value="Amyloid beta (A4) protein b"/>
    <property type="match status" value="1"/>
</dbReference>
<protein>
    <recommendedName>
        <fullName evidence="2 16">Amyloid-beta A4 protein</fullName>
    </recommendedName>
</protein>
<dbReference type="GO" id="GO:0005886">
    <property type="term" value="C:plasma membrane"/>
    <property type="evidence" value="ECO:0007669"/>
    <property type="project" value="UniProtKB-SubCell"/>
</dbReference>
<feature type="compositionally biased region" description="Acidic residues" evidence="17">
    <location>
        <begin position="200"/>
        <end position="209"/>
    </location>
</feature>
<dbReference type="Gene3D" id="3.30.1490.140">
    <property type="entry name" value="Amyloidogenic glycoprotein, copper-binding domain"/>
    <property type="match status" value="1"/>
</dbReference>
<feature type="domain" description="E1" evidence="20">
    <location>
        <begin position="32"/>
        <end position="192"/>
    </location>
</feature>
<evidence type="ECO:0000256" key="16">
    <source>
        <dbReference type="RuleBase" id="RU367156"/>
    </source>
</evidence>
<dbReference type="Proteomes" id="UP000694568">
    <property type="component" value="Unplaced"/>
</dbReference>
<dbReference type="GO" id="GO:0005794">
    <property type="term" value="C:Golgi apparatus"/>
    <property type="evidence" value="ECO:0007669"/>
    <property type="project" value="TreeGrafter"/>
</dbReference>
<comment type="function">
    <text evidence="14">Functional neuronal receptor which couples to intracellular signaling pathway through the GTP-binding protein G(O).</text>
</comment>
<evidence type="ECO:0000256" key="3">
    <source>
        <dbReference type="ARBA" id="ARBA00022690"/>
    </source>
</evidence>
<dbReference type="InterPro" id="IPR019745">
    <property type="entry name" value="Amyloid_glyco_intracell_CS"/>
</dbReference>
<dbReference type="PROSITE" id="PS50279">
    <property type="entry name" value="BPTI_KUNITZ_2"/>
    <property type="match status" value="1"/>
</dbReference>
<dbReference type="SMART" id="SM00006">
    <property type="entry name" value="A4_EXTRA"/>
    <property type="match status" value="1"/>
</dbReference>
<dbReference type="PROSITE" id="PS00320">
    <property type="entry name" value="APP_INTRA"/>
    <property type="match status" value="1"/>
</dbReference>
<evidence type="ECO:0000256" key="9">
    <source>
        <dbReference type="ARBA" id="ARBA00023008"/>
    </source>
</evidence>
<evidence type="ECO:0000256" key="17">
    <source>
        <dbReference type="SAM" id="MobiDB-lite"/>
    </source>
</evidence>
<evidence type="ECO:0000256" key="18">
    <source>
        <dbReference type="SAM" id="SignalP"/>
    </source>
</evidence>
<dbReference type="Pfam" id="PF03494">
    <property type="entry name" value="Beta-APP"/>
    <property type="match status" value="1"/>
</dbReference>
<dbReference type="InterPro" id="IPR011178">
    <property type="entry name" value="Amyloid_glyco_Cu-bd"/>
</dbReference>
<feature type="domain" description="BPTI/Kunitz inhibitor" evidence="19">
    <location>
        <begin position="286"/>
        <end position="336"/>
    </location>
</feature>
<evidence type="ECO:0000256" key="12">
    <source>
        <dbReference type="ARBA" id="ARBA00023157"/>
    </source>
</evidence>
<dbReference type="PROSITE" id="PS51870">
    <property type="entry name" value="APP_E2"/>
    <property type="match status" value="1"/>
</dbReference>
<dbReference type="GO" id="GO:0008201">
    <property type="term" value="F:heparin binding"/>
    <property type="evidence" value="ECO:0007669"/>
    <property type="project" value="UniProtKB-UniRule"/>
</dbReference>
<evidence type="ECO:0000256" key="4">
    <source>
        <dbReference type="ARBA" id="ARBA00022692"/>
    </source>
</evidence>
<dbReference type="InterPro" id="IPR020901">
    <property type="entry name" value="Prtase_inh_Kunz-CS"/>
</dbReference>
<name>A0A8C9ZYC6_SANLU</name>
<dbReference type="GO" id="GO:0005798">
    <property type="term" value="C:Golgi-associated vesicle"/>
    <property type="evidence" value="ECO:0007669"/>
    <property type="project" value="UniProtKB-UniRule"/>
</dbReference>
<dbReference type="SUPFAM" id="SSF56491">
    <property type="entry name" value="A heparin-binding domain"/>
    <property type="match status" value="1"/>
</dbReference>
<dbReference type="SUPFAM" id="SSF89811">
    <property type="entry name" value="Amyloid beta a4 protein copper binding domain (domain 2)"/>
    <property type="match status" value="1"/>
</dbReference>
<dbReference type="GO" id="GO:0005102">
    <property type="term" value="F:signaling receptor binding"/>
    <property type="evidence" value="ECO:0007669"/>
    <property type="project" value="TreeGrafter"/>
</dbReference>
<reference evidence="22" key="1">
    <citation type="submission" date="2025-08" db="UniProtKB">
        <authorList>
            <consortium name="Ensembl"/>
        </authorList>
    </citation>
    <scope>IDENTIFICATION</scope>
</reference>
<dbReference type="InterPro" id="IPR019543">
    <property type="entry name" value="APP_amyloid_C"/>
</dbReference>
<dbReference type="InterPro" id="IPR015849">
    <property type="entry name" value="Amyloid_glyco_heparin-bd"/>
</dbReference>
<dbReference type="Gene3D" id="4.10.410.10">
    <property type="entry name" value="Pancreatic trypsin inhibitor Kunitz domain"/>
    <property type="match status" value="1"/>
</dbReference>
<keyword evidence="3" id="KW-0646">Protease inhibitor</keyword>
<comment type="function">
    <text evidence="16">Functions as a cell surface receptor and performs physiological functions on the surface of neurons relevant to neurite growth, neuronal adhesion and axonogenesis.</text>
</comment>
<evidence type="ECO:0000256" key="11">
    <source>
        <dbReference type="ARBA" id="ARBA00023136"/>
    </source>
</evidence>
<feature type="compositionally biased region" description="Basic and acidic residues" evidence="17">
    <location>
        <begin position="253"/>
        <end position="262"/>
    </location>
</feature>
<evidence type="ECO:0000313" key="22">
    <source>
        <dbReference type="Ensembl" id="ENSSLUP00000046204.1"/>
    </source>
</evidence>
<dbReference type="GO" id="GO:0007409">
    <property type="term" value="P:axonogenesis"/>
    <property type="evidence" value="ECO:0007669"/>
    <property type="project" value="TreeGrafter"/>
</dbReference>
<feature type="disulfide bond" evidence="15">
    <location>
        <begin position="147"/>
        <end position="177"/>
    </location>
</feature>
<dbReference type="InterPro" id="IPR019744">
    <property type="entry name" value="APP_CUBD_CS"/>
</dbReference>
<evidence type="ECO:0000256" key="10">
    <source>
        <dbReference type="ARBA" id="ARBA00023087"/>
    </source>
</evidence>
<feature type="transmembrane region" description="Helical" evidence="16">
    <location>
        <begin position="657"/>
        <end position="679"/>
    </location>
</feature>
<keyword evidence="9" id="KW-0186">Copper</keyword>
<dbReference type="PANTHER" id="PTHR23103:SF7">
    <property type="entry name" value="AMYLOID-BETA PRECURSOR PROTEIN"/>
    <property type="match status" value="1"/>
</dbReference>
<comment type="caution">
    <text evidence="15">Lacks conserved residue(s) required for the propagation of feature annotation.</text>
</comment>
<dbReference type="GO" id="GO:0004867">
    <property type="term" value="F:serine-type endopeptidase inhibitor activity"/>
    <property type="evidence" value="ECO:0007669"/>
    <property type="project" value="UniProtKB-KW"/>
</dbReference>
<evidence type="ECO:0000256" key="5">
    <source>
        <dbReference type="ARBA" id="ARBA00022723"/>
    </source>
</evidence>
<dbReference type="GO" id="GO:0005769">
    <property type="term" value="C:early endosome"/>
    <property type="evidence" value="ECO:0007669"/>
    <property type="project" value="TreeGrafter"/>
</dbReference>
<evidence type="ECO:0000256" key="15">
    <source>
        <dbReference type="PROSITE-ProRule" id="PRU01217"/>
    </source>
</evidence>
<dbReference type="SMART" id="SM00131">
    <property type="entry name" value="KU"/>
    <property type="match status" value="1"/>
</dbReference>
<keyword evidence="23" id="KW-1185">Reference proteome</keyword>
<feature type="compositionally biased region" description="Basic and acidic residues" evidence="17">
    <location>
        <begin position="594"/>
        <end position="605"/>
    </location>
</feature>
<feature type="compositionally biased region" description="Acidic residues" evidence="17">
    <location>
        <begin position="227"/>
        <end position="252"/>
    </location>
</feature>
<reference evidence="22" key="2">
    <citation type="submission" date="2025-09" db="UniProtKB">
        <authorList>
            <consortium name="Ensembl"/>
        </authorList>
    </citation>
    <scope>IDENTIFICATION</scope>
</reference>
<dbReference type="Ensembl" id="ENSSLUT00000047628.1">
    <property type="protein sequence ID" value="ENSSLUP00000046204.1"/>
    <property type="gene ID" value="ENSSLUG00000016438.1"/>
</dbReference>
<dbReference type="Pfam" id="PF12925">
    <property type="entry name" value="APP_E2"/>
    <property type="match status" value="1"/>
</dbReference>
<dbReference type="SUPFAM" id="SSF109843">
    <property type="entry name" value="CAPPD, an extracellular domain of amyloid beta A4 protein"/>
    <property type="match status" value="1"/>
</dbReference>
<feature type="disulfide bond" evidence="15">
    <location>
        <begin position="101"/>
        <end position="108"/>
    </location>
</feature>
<keyword evidence="7" id="KW-0722">Serine protease inhibitor</keyword>
<keyword evidence="13" id="KW-0325">Glycoprotein</keyword>
<evidence type="ECO:0000256" key="1">
    <source>
        <dbReference type="ARBA" id="ARBA00004479"/>
    </source>
</evidence>
<dbReference type="InterPro" id="IPR036454">
    <property type="entry name" value="Amyloid_glyco_heparin-bd_sf"/>
</dbReference>
<dbReference type="InterPro" id="IPR036880">
    <property type="entry name" value="Kunitz_BPTI_sf"/>
</dbReference>
<keyword evidence="6 18" id="KW-0732">Signal</keyword>
<feature type="domain" description="E2" evidence="21">
    <location>
        <begin position="350"/>
        <end position="541"/>
    </location>
</feature>
<keyword evidence="4 16" id="KW-0812">Transmembrane</keyword>
<dbReference type="InterPro" id="IPR002223">
    <property type="entry name" value="Kunitz_BPTI"/>
</dbReference>
<dbReference type="Pfam" id="PF10515">
    <property type="entry name" value="APP_amyloid"/>
    <property type="match status" value="1"/>
</dbReference>
<gene>
    <name evidence="22" type="primary">appb</name>
</gene>
<dbReference type="PRINTS" id="PR00203">
    <property type="entry name" value="AMYLOIDA4"/>
</dbReference>
<dbReference type="PANTHER" id="PTHR23103">
    <property type="entry name" value="ALZHEIMER'S DISEASE BETA-AMYLOID RELATED"/>
    <property type="match status" value="1"/>
</dbReference>
<feature type="disulfide bond" evidence="15">
    <location>
        <begin position="161"/>
        <end position="189"/>
    </location>
</feature>
<dbReference type="FunFam" id="4.10.410.10:FF:000001">
    <property type="entry name" value="Amyloid beta A4 protein"/>
    <property type="match status" value="1"/>
</dbReference>
<feature type="region of interest" description="GFLD subdomain" evidence="15">
    <location>
        <begin position="32"/>
        <end position="126"/>
    </location>
</feature>
<proteinExistence type="inferred from homology"/>
<feature type="compositionally biased region" description="Basic and acidic residues" evidence="17">
    <location>
        <begin position="215"/>
        <end position="226"/>
    </location>
</feature>
<dbReference type="InterPro" id="IPR013803">
    <property type="entry name" value="Amyloid_glyco_Abeta"/>
</dbReference>
<keyword evidence="16" id="KW-1003">Cell membrane</keyword>
<dbReference type="Gene3D" id="1.20.120.770">
    <property type="entry name" value="Amyloid precursor protein, E2 domain"/>
    <property type="match status" value="1"/>
</dbReference>
<dbReference type="Pfam" id="PF00014">
    <property type="entry name" value="Kunitz_BPTI"/>
    <property type="match status" value="1"/>
</dbReference>
<dbReference type="InterPro" id="IPR008155">
    <property type="entry name" value="Amyloid_glyco"/>
</dbReference>
<dbReference type="PRINTS" id="PR00204">
    <property type="entry name" value="BETAAMYLOID"/>
</dbReference>
<dbReference type="GO" id="GO:0030546">
    <property type="term" value="F:signaling receptor activator activity"/>
    <property type="evidence" value="ECO:0007669"/>
    <property type="project" value="TreeGrafter"/>
</dbReference>
<evidence type="ECO:0000256" key="8">
    <source>
        <dbReference type="ARBA" id="ARBA00022989"/>
    </source>
</evidence>
<keyword evidence="11 16" id="KW-0472">Membrane</keyword>
<feature type="region of interest" description="Disordered" evidence="17">
    <location>
        <begin position="592"/>
        <end position="616"/>
    </location>
</feature>
<evidence type="ECO:0000256" key="7">
    <source>
        <dbReference type="ARBA" id="ARBA00022900"/>
    </source>
</evidence>
<evidence type="ECO:0000259" key="20">
    <source>
        <dbReference type="PROSITE" id="PS51869"/>
    </source>
</evidence>
<dbReference type="InterPro" id="IPR011993">
    <property type="entry name" value="PH-like_dom_sf"/>
</dbReference>
<dbReference type="InterPro" id="IPR036669">
    <property type="entry name" value="Amyloid_Cu-bd_sf"/>
</dbReference>
<dbReference type="InterPro" id="IPR036176">
    <property type="entry name" value="E2_sf"/>
</dbReference>
<evidence type="ECO:0000313" key="23">
    <source>
        <dbReference type="Proteomes" id="UP000694568"/>
    </source>
</evidence>
<dbReference type="GO" id="GO:0007417">
    <property type="term" value="P:central nervous system development"/>
    <property type="evidence" value="ECO:0007669"/>
    <property type="project" value="TreeGrafter"/>
</dbReference>
<dbReference type="Gene3D" id="3.90.570.10">
    <property type="entry name" value="Amyloidogenic glycoprotein, heparin-binding domain"/>
    <property type="match status" value="1"/>
</dbReference>
<dbReference type="GO" id="GO:0045121">
    <property type="term" value="C:membrane raft"/>
    <property type="evidence" value="ECO:0007669"/>
    <property type="project" value="TreeGrafter"/>
</dbReference>
<dbReference type="Pfam" id="PF12924">
    <property type="entry name" value="APP_Cu_bd"/>
    <property type="match status" value="1"/>
</dbReference>
<dbReference type="CDD" id="cd22607">
    <property type="entry name" value="Kunitz_ABPP-like"/>
    <property type="match status" value="1"/>
</dbReference>
<evidence type="ECO:0000259" key="21">
    <source>
        <dbReference type="PROSITE" id="PS51870"/>
    </source>
</evidence>
<sequence length="726" mass="82279">MYGKPCERKGCWHLIFTHSWILIVPADDSVGLLTEPQVAMFCGKLNMHINVQSGKWESDPSGTKSCIGTKEGILQYCQEVFKHSETAIYTETEKPIGTNWCKKGRKQCRSHTHIVVPYRCLVGEFVSDALLVPDKCKFLHQERMDQCESHLHWHTVAKESCGDRSMNLHDYGMLLPCGIDRFRGVEFVCCPAEVERESDSSELEGEESDVWWGRAETEYSDSRDENGDGDEDEDDEEEEDDDEDDDEEDNDVTNERDSDEHNANIAMTTTTTTTTESVEEVVRAVCWARAESGPCHAMLERWYFVPEKGCCVPFLFGGCGGNRNNFGSEEYCLAVCGSSLPTMAPSPPDAVDQYLESPGDDHEHSDFQKAKESLEAKHREKMSQVMKEWEEAERQTKNLPRADKKAVIQHFQEKVEALEWEAAGERQQLVETHMARVEALLNSRRRLALENYLSSLQANPPQARQVLSLLKKYVRAEQKDRQHTLKHYEHVRMVDPKKAAQIRPQVLTHLRVIDERMNQSVGLLYKVPSVANEIQNQVCKCWLLYFLPTVDGRVSYGNDALMPDQAYSSAPMDAGLDGLGFIHPESFNQANTENHVEPVDARPIPDRGLPTRPVSALKPEEMPKVRTETEEGQSAGYEVYHQKLVFFAEDVGSNKGAIIGLMVGGVVIATVIVITLVMLRKKQYTSIHHGVIEVDAAVTPEERHLAKMQQNGYENPTYKFFEQMQN</sequence>
<dbReference type="FunFam" id="1.20.120.770:FF:000001">
    <property type="entry name" value="Amyloid beta A4 protein-like isoform 1"/>
    <property type="match status" value="1"/>
</dbReference>
<dbReference type="GO" id="GO:0099503">
    <property type="term" value="C:secretory vesicle"/>
    <property type="evidence" value="ECO:0007669"/>
    <property type="project" value="UniProtKB-ARBA"/>
</dbReference>
<dbReference type="InterPro" id="IPR008154">
    <property type="entry name" value="Amyloid_glyco_extra"/>
</dbReference>
<dbReference type="PROSITE" id="PS00280">
    <property type="entry name" value="BPTI_KUNITZ_1"/>
    <property type="match status" value="1"/>
</dbReference>
<keyword evidence="8 16" id="KW-1133">Transmembrane helix</keyword>
<comment type="similarity">
    <text evidence="15 16">Belongs to the APP family.</text>
</comment>
<dbReference type="GO" id="GO:0009986">
    <property type="term" value="C:cell surface"/>
    <property type="evidence" value="ECO:0007669"/>
    <property type="project" value="TreeGrafter"/>
</dbReference>
<evidence type="ECO:0000256" key="13">
    <source>
        <dbReference type="ARBA" id="ARBA00023180"/>
    </source>
</evidence>
<feature type="region of interest" description="CuBD subdomain" evidence="15">
    <location>
        <begin position="134"/>
        <end position="192"/>
    </location>
</feature>
<dbReference type="PRINTS" id="PR00759">
    <property type="entry name" value="BASICPTASE"/>
</dbReference>
<organism evidence="22 23">
    <name type="scientific">Sander lucioperca</name>
    <name type="common">Pike-perch</name>
    <name type="synonym">Perca lucioperca</name>
    <dbReference type="NCBI Taxonomy" id="283035"/>
    <lineage>
        <taxon>Eukaryota</taxon>
        <taxon>Metazoa</taxon>
        <taxon>Chordata</taxon>
        <taxon>Craniata</taxon>
        <taxon>Vertebrata</taxon>
        <taxon>Euteleostomi</taxon>
        <taxon>Actinopterygii</taxon>
        <taxon>Neopterygii</taxon>
        <taxon>Teleostei</taxon>
        <taxon>Neoteleostei</taxon>
        <taxon>Acanthomorphata</taxon>
        <taxon>Eupercaria</taxon>
        <taxon>Perciformes</taxon>
        <taxon>Percoidei</taxon>
        <taxon>Percidae</taxon>
        <taxon>Luciopercinae</taxon>
        <taxon>Sander</taxon>
    </lineage>
</organism>
<dbReference type="PROSITE" id="PS51869">
    <property type="entry name" value="APP_E1"/>
    <property type="match status" value="1"/>
</dbReference>
<dbReference type="PROSITE" id="PS00319">
    <property type="entry name" value="APP_CUBD"/>
    <property type="match status" value="1"/>
</dbReference>
<dbReference type="SUPFAM" id="SSF57362">
    <property type="entry name" value="BPTI-like"/>
    <property type="match status" value="1"/>
</dbReference>
<dbReference type="Gene3D" id="2.30.29.30">
    <property type="entry name" value="Pleckstrin-homology domain (PH domain)/Phosphotyrosine-binding domain (PTB)"/>
    <property type="match status" value="1"/>
</dbReference>
<feature type="region of interest" description="Disordered" evidence="17">
    <location>
        <begin position="196"/>
        <end position="277"/>
    </location>
</feature>
<dbReference type="InterPro" id="IPR024329">
    <property type="entry name" value="Amyloid_glyco_E2_domain"/>
</dbReference>
<keyword evidence="12 15" id="KW-1015">Disulfide bond</keyword>
<evidence type="ECO:0000256" key="14">
    <source>
        <dbReference type="ARBA" id="ARBA00053261"/>
    </source>
</evidence>
<dbReference type="AlphaFoldDB" id="A0A8C9ZYC6"/>
<keyword evidence="10 16" id="KW-0034">Amyloid</keyword>
<comment type="subcellular location">
    <subcellularLocation>
        <location evidence="16">Cell membrane</location>
        <topology evidence="16">Single-pass type I membrane protein</topology>
    </subcellularLocation>
    <subcellularLocation>
        <location evidence="1">Membrane</location>
        <topology evidence="1">Single-pass type I membrane protein</topology>
    </subcellularLocation>
</comment>
<dbReference type="Pfam" id="PF02177">
    <property type="entry name" value="APP_N"/>
    <property type="match status" value="1"/>
</dbReference>